<name>A0A7X2T525_9FIRM</name>
<keyword evidence="1" id="KW-0472">Membrane</keyword>
<evidence type="ECO:0000313" key="4">
    <source>
        <dbReference type="Proteomes" id="UP000470082"/>
    </source>
</evidence>
<dbReference type="InterPro" id="IPR006976">
    <property type="entry name" value="VanZ-like"/>
</dbReference>
<evidence type="ECO:0000259" key="2">
    <source>
        <dbReference type="Pfam" id="PF04892"/>
    </source>
</evidence>
<evidence type="ECO:0000256" key="1">
    <source>
        <dbReference type="SAM" id="Phobius"/>
    </source>
</evidence>
<keyword evidence="1" id="KW-1133">Transmembrane helix</keyword>
<reference evidence="3 4" key="1">
    <citation type="submission" date="2019-08" db="EMBL/GenBank/DDBJ databases">
        <title>In-depth cultivation of the pig gut microbiome towards novel bacterial diversity and tailored functional studies.</title>
        <authorList>
            <person name="Wylensek D."/>
            <person name="Hitch T.C.A."/>
            <person name="Clavel T."/>
        </authorList>
    </citation>
    <scope>NUCLEOTIDE SEQUENCE [LARGE SCALE GENOMIC DNA]</scope>
    <source>
        <strain evidence="3 4">LKV-178-WT-2G</strain>
    </source>
</reference>
<dbReference type="Pfam" id="PF04892">
    <property type="entry name" value="VanZ"/>
    <property type="match status" value="1"/>
</dbReference>
<dbReference type="Proteomes" id="UP000470082">
    <property type="component" value="Unassembled WGS sequence"/>
</dbReference>
<feature type="domain" description="VanZ-like" evidence="2">
    <location>
        <begin position="33"/>
        <end position="155"/>
    </location>
</feature>
<dbReference type="InterPro" id="IPR016747">
    <property type="entry name" value="Phosphotransbutyrylase"/>
</dbReference>
<dbReference type="EMBL" id="VUMM01000033">
    <property type="protein sequence ID" value="MSS02421.1"/>
    <property type="molecule type" value="Genomic_DNA"/>
</dbReference>
<sequence length="160" mass="18553">MFIQYLVFVESFQIIPLLSQEETLLKKFNPAIILCTLVWMGLIFFFSMQSSIQSSSQSMSIVEFLQLILPLKNIDFLHFIIRKMAHAFEYFVLGILAYHCKKEKSEKWAGIVLLICFLYACSDEFHQCFIPLRNPSVYDVILDGISSLIGIVLCHKILKF</sequence>
<organism evidence="3 4">
    <name type="scientific">Floccifex porci</name>
    <dbReference type="NCBI Taxonomy" id="2606629"/>
    <lineage>
        <taxon>Bacteria</taxon>
        <taxon>Bacillati</taxon>
        <taxon>Bacillota</taxon>
        <taxon>Erysipelotrichia</taxon>
        <taxon>Erysipelotrichales</taxon>
        <taxon>Erysipelotrichaceae</taxon>
        <taxon>Floccifex</taxon>
    </lineage>
</organism>
<keyword evidence="4" id="KW-1185">Reference proteome</keyword>
<evidence type="ECO:0000313" key="3">
    <source>
        <dbReference type="EMBL" id="MSS02421.1"/>
    </source>
</evidence>
<feature type="transmembrane region" description="Helical" evidence="1">
    <location>
        <begin position="28"/>
        <end position="48"/>
    </location>
</feature>
<comment type="caution">
    <text evidence="3">The sequence shown here is derived from an EMBL/GenBank/DDBJ whole genome shotgun (WGS) entry which is preliminary data.</text>
</comment>
<accession>A0A7X2T525</accession>
<keyword evidence="1" id="KW-0812">Transmembrane</keyword>
<dbReference type="PIRSF" id="PIRSF019083">
    <property type="entry name" value="UCP019083_VanZ"/>
    <property type="match status" value="1"/>
</dbReference>
<protein>
    <submittedName>
        <fullName evidence="3">VanZ family protein</fullName>
    </submittedName>
</protein>
<dbReference type="AlphaFoldDB" id="A0A7X2T525"/>
<gene>
    <name evidence="3" type="ORF">FYJ50_10100</name>
</gene>
<dbReference type="NCBIfam" id="NF037970">
    <property type="entry name" value="vanZ_1"/>
    <property type="match status" value="1"/>
</dbReference>
<proteinExistence type="predicted"/>